<dbReference type="SMART" id="SM00382">
    <property type="entry name" value="AAA"/>
    <property type="match status" value="1"/>
</dbReference>
<dbReference type="GO" id="GO:0005524">
    <property type="term" value="F:ATP binding"/>
    <property type="evidence" value="ECO:0007669"/>
    <property type="project" value="InterPro"/>
</dbReference>
<feature type="domain" description="AAA+ ATPase" evidence="1">
    <location>
        <begin position="63"/>
        <end position="202"/>
    </location>
</feature>
<dbReference type="GO" id="GO:0016887">
    <property type="term" value="F:ATP hydrolysis activity"/>
    <property type="evidence" value="ECO:0007669"/>
    <property type="project" value="InterPro"/>
</dbReference>
<dbReference type="PANTHER" id="PTHR23074">
    <property type="entry name" value="AAA DOMAIN-CONTAINING"/>
    <property type="match status" value="1"/>
</dbReference>
<dbReference type="Gene3D" id="3.40.50.300">
    <property type="entry name" value="P-loop containing nucleotide triphosphate hydrolases"/>
    <property type="match status" value="1"/>
</dbReference>
<dbReference type="SUPFAM" id="SSF52540">
    <property type="entry name" value="P-loop containing nucleoside triphosphate hydrolases"/>
    <property type="match status" value="1"/>
</dbReference>
<organism evidence="2 3">
    <name type="scientific">Lymnaea stagnalis</name>
    <name type="common">Great pond snail</name>
    <name type="synonym">Helix stagnalis</name>
    <dbReference type="NCBI Taxonomy" id="6523"/>
    <lineage>
        <taxon>Eukaryota</taxon>
        <taxon>Metazoa</taxon>
        <taxon>Spiralia</taxon>
        <taxon>Lophotrochozoa</taxon>
        <taxon>Mollusca</taxon>
        <taxon>Gastropoda</taxon>
        <taxon>Heterobranchia</taxon>
        <taxon>Euthyneura</taxon>
        <taxon>Panpulmonata</taxon>
        <taxon>Hygrophila</taxon>
        <taxon>Lymnaeoidea</taxon>
        <taxon>Lymnaeidae</taxon>
        <taxon>Lymnaea</taxon>
    </lineage>
</organism>
<comment type="caution">
    <text evidence="2">The sequence shown here is derived from an EMBL/GenBank/DDBJ whole genome shotgun (WGS) entry which is preliminary data.</text>
</comment>
<dbReference type="AlphaFoldDB" id="A0AAV2IH07"/>
<dbReference type="Gene3D" id="1.10.8.60">
    <property type="match status" value="1"/>
</dbReference>
<reference evidence="2 3" key="1">
    <citation type="submission" date="2024-04" db="EMBL/GenBank/DDBJ databases">
        <authorList>
            <consortium name="Genoscope - CEA"/>
            <person name="William W."/>
        </authorList>
    </citation>
    <scope>NUCLEOTIDE SEQUENCE [LARGE SCALE GENOMIC DNA]</scope>
</reference>
<dbReference type="InterPro" id="IPR003593">
    <property type="entry name" value="AAA+_ATPase"/>
</dbReference>
<sequence>MRCTKKMSQECHSEFKYYGVLESDMSRNVQRDFDQISGYTNMKNYLFNHFVDPQKLPHWSEQVIRPLLICGHPGVGKSVFIEAIAHLANKKLFVFNMYSLGSSTLRGVGSSEDCIKAVFTVAHRNRPCILCLEDIDVLSESNESYGGAQREVLLQLFNMCKKSERDVTVVATTQKPWNCNVFLLGHFHLIFLDLPTCEERIEIFKRFISDMSHDLNDEILAEIGNRTHGFATSDLMVLARQACVQCVRKISSAQYFKKIYIPLPIDKVVCETLEKLEPDKECIQTKSDQVLYKAGDSAHRGEEKLQSFLETSCGLSRREVKFKDNHSYDPLLEDSVSRGEGQAGEKFTPCESWEVGASKTSFLEIPAELIWHPLDVTKESLMISLIGMTSSITDELEAKMKHFKESYYHAAKYTLHIN</sequence>
<dbReference type="InterPro" id="IPR003959">
    <property type="entry name" value="ATPase_AAA_core"/>
</dbReference>
<dbReference type="InterPro" id="IPR050304">
    <property type="entry name" value="MT-severing_AAA_ATPase"/>
</dbReference>
<keyword evidence="3" id="KW-1185">Reference proteome</keyword>
<dbReference type="Pfam" id="PF00004">
    <property type="entry name" value="AAA"/>
    <property type="match status" value="1"/>
</dbReference>
<dbReference type="InterPro" id="IPR027417">
    <property type="entry name" value="P-loop_NTPase"/>
</dbReference>
<evidence type="ECO:0000259" key="1">
    <source>
        <dbReference type="SMART" id="SM00382"/>
    </source>
</evidence>
<evidence type="ECO:0000313" key="2">
    <source>
        <dbReference type="EMBL" id="CAL1545377.1"/>
    </source>
</evidence>
<protein>
    <recommendedName>
        <fullName evidence="1">AAA+ ATPase domain-containing protein</fullName>
    </recommendedName>
</protein>
<dbReference type="EMBL" id="CAXITT010000703">
    <property type="protein sequence ID" value="CAL1545377.1"/>
    <property type="molecule type" value="Genomic_DNA"/>
</dbReference>
<proteinExistence type="predicted"/>
<evidence type="ECO:0000313" key="3">
    <source>
        <dbReference type="Proteomes" id="UP001497497"/>
    </source>
</evidence>
<dbReference type="Proteomes" id="UP001497497">
    <property type="component" value="Unassembled WGS sequence"/>
</dbReference>
<dbReference type="PANTHER" id="PTHR23074:SF83">
    <property type="entry name" value="VACUOLAR PROTEIN SORTING-ASSOCIATED PROTEIN 4A"/>
    <property type="match status" value="1"/>
</dbReference>
<gene>
    <name evidence="2" type="ORF">GSLYS_00018860001</name>
</gene>
<dbReference type="CDD" id="cd19481">
    <property type="entry name" value="RecA-like_protease"/>
    <property type="match status" value="1"/>
</dbReference>
<accession>A0AAV2IH07</accession>
<name>A0AAV2IH07_LYMST</name>